<dbReference type="EMBL" id="KQ094150">
    <property type="protein sequence ID" value="KMS94347.1"/>
    <property type="molecule type" value="Genomic_DNA"/>
</dbReference>
<keyword evidence="1" id="KW-1133">Transmembrane helix</keyword>
<evidence type="ECO:0000313" key="2">
    <source>
        <dbReference type="EMBL" id="KMS94347.1"/>
    </source>
</evidence>
<dbReference type="Proteomes" id="UP000035740">
    <property type="component" value="Unassembled WGS sequence"/>
</dbReference>
<dbReference type="Gramene" id="KMS94347">
    <property type="protein sequence ID" value="KMS94347"/>
    <property type="gene ID" value="BVRB_022320"/>
</dbReference>
<gene>
    <name evidence="2" type="ORF">BVRB_022320</name>
</gene>
<keyword evidence="3" id="KW-1185">Reference proteome</keyword>
<accession>A0A0J8B3C2</accession>
<organism evidence="2 3">
    <name type="scientific">Beta vulgaris subsp. vulgaris</name>
    <name type="common">Beet</name>
    <dbReference type="NCBI Taxonomy" id="3555"/>
    <lineage>
        <taxon>Eukaryota</taxon>
        <taxon>Viridiplantae</taxon>
        <taxon>Streptophyta</taxon>
        <taxon>Embryophyta</taxon>
        <taxon>Tracheophyta</taxon>
        <taxon>Spermatophyta</taxon>
        <taxon>Magnoliopsida</taxon>
        <taxon>eudicotyledons</taxon>
        <taxon>Gunneridae</taxon>
        <taxon>Pentapetalae</taxon>
        <taxon>Caryophyllales</taxon>
        <taxon>Chenopodiaceae</taxon>
        <taxon>Betoideae</taxon>
        <taxon>Beta</taxon>
    </lineage>
</organism>
<name>A0A0J8B3C2_BETVV</name>
<keyword evidence="1" id="KW-0472">Membrane</keyword>
<evidence type="ECO:0000256" key="1">
    <source>
        <dbReference type="SAM" id="Phobius"/>
    </source>
</evidence>
<proteinExistence type="predicted"/>
<keyword evidence="1" id="KW-0812">Transmembrane</keyword>
<dbReference type="AlphaFoldDB" id="A0A0J8B3C2"/>
<evidence type="ECO:0000313" key="3">
    <source>
        <dbReference type="Proteomes" id="UP000035740"/>
    </source>
</evidence>
<sequence>MARVLAAPYDKVASMAIESFPSIEVEIEPPSYSAVIRQDRQSVRNLNRTRRSNLDVPLAEKATTRPACCKHWLLILGVTFAVIFIIIGAQSIKAKHHKTETKLSQQAVQDGDSDFQVVADNQSMHTRSPQINDRERPV</sequence>
<reference evidence="2 3" key="1">
    <citation type="journal article" date="2014" name="Nature">
        <title>The genome of the recently domesticated crop plant sugar beet (Beta vulgaris).</title>
        <authorList>
            <person name="Dohm J.C."/>
            <person name="Minoche A.E."/>
            <person name="Holtgrawe D."/>
            <person name="Capella-Gutierrez S."/>
            <person name="Zakrzewski F."/>
            <person name="Tafer H."/>
            <person name="Rupp O."/>
            <person name="Sorensen T.R."/>
            <person name="Stracke R."/>
            <person name="Reinhardt R."/>
            <person name="Goesmann A."/>
            <person name="Kraft T."/>
            <person name="Schulz B."/>
            <person name="Stadler P.F."/>
            <person name="Schmidt T."/>
            <person name="Gabaldon T."/>
            <person name="Lehrach H."/>
            <person name="Weisshaar B."/>
            <person name="Himmelbauer H."/>
        </authorList>
    </citation>
    <scope>NUCLEOTIDE SEQUENCE [LARGE SCALE GENOMIC DNA]</scope>
    <source>
        <tissue evidence="2">Taproot</tissue>
    </source>
</reference>
<protein>
    <submittedName>
        <fullName evidence="2">Uncharacterized protein</fullName>
    </submittedName>
</protein>
<feature type="transmembrane region" description="Helical" evidence="1">
    <location>
        <begin position="72"/>
        <end position="92"/>
    </location>
</feature>